<dbReference type="Pfam" id="PF01183">
    <property type="entry name" value="Glyco_hydro_25"/>
    <property type="match status" value="1"/>
</dbReference>
<organism evidence="3 4">
    <name type="scientific">Sporolactobacillus shoreicorticis</name>
    <dbReference type="NCBI Taxonomy" id="1923877"/>
    <lineage>
        <taxon>Bacteria</taxon>
        <taxon>Bacillati</taxon>
        <taxon>Bacillota</taxon>
        <taxon>Bacilli</taxon>
        <taxon>Bacillales</taxon>
        <taxon>Sporolactobacillaceae</taxon>
        <taxon>Sporolactobacillus</taxon>
    </lineage>
</organism>
<dbReference type="Proteomes" id="UP001597399">
    <property type="component" value="Unassembled WGS sequence"/>
</dbReference>
<evidence type="ECO:0000259" key="2">
    <source>
        <dbReference type="PROSITE" id="PS51782"/>
    </source>
</evidence>
<dbReference type="InterPro" id="IPR036779">
    <property type="entry name" value="LysM_dom_sf"/>
</dbReference>
<dbReference type="SUPFAM" id="SSF54106">
    <property type="entry name" value="LysM domain"/>
    <property type="match status" value="2"/>
</dbReference>
<dbReference type="Gene3D" id="3.20.20.80">
    <property type="entry name" value="Glycosidases"/>
    <property type="match status" value="1"/>
</dbReference>
<dbReference type="Gene3D" id="3.10.350.10">
    <property type="entry name" value="LysM domain"/>
    <property type="match status" value="2"/>
</dbReference>
<dbReference type="InterPro" id="IPR018392">
    <property type="entry name" value="LysM"/>
</dbReference>
<dbReference type="RefSeq" id="WP_253064742.1">
    <property type="nucleotide sequence ID" value="NZ_JAMXWM010000031.1"/>
</dbReference>
<proteinExistence type="inferred from homology"/>
<dbReference type="PROSITE" id="PS51782">
    <property type="entry name" value="LYSM"/>
    <property type="match status" value="2"/>
</dbReference>
<comment type="caution">
    <text evidence="3">The sequence shown here is derived from an EMBL/GenBank/DDBJ whole genome shotgun (WGS) entry which is preliminary data.</text>
</comment>
<dbReference type="InterPro" id="IPR002053">
    <property type="entry name" value="Glyco_hydro_25"/>
</dbReference>
<sequence>MKMGKYHRRKRSFLKRFLNGLIAGALTIALVLSFIAPAKAAPRVDFIDVSHWNKEGGLPLSFYQTLKAGGIDGVVVKVSDGSSYIDPAASVNIANAKQAGMSVNAYHFARLTSVSDAESEARWFDKQLQYVGFDKLKDGIVVADVELKTASKAKLTEYTNAFISELHQLGYPEVDVYSGSSFYQSSLDPSKLSVSDPWLARYNGGAKEPAWYNGNRGAWQWSSSYKFAGISGNFDVSQDYAGKYSNTNTAPNSTPTKVVKKIGSVSLVNWLKSKGRAWSYASRAKLAASYGITGYRGTAAQNLALLSKLKSGVKPAPKPKATVSAAKTYTVRKGDTLGKIASKYKTTVSKLAKLNGIKNVNLIRIGQVIKLSGAATVKKATKQPYTVKKGDSLWAIAKVKKTTVKALKSKNKLKSDLIFPGQKLKY</sequence>
<dbReference type="PANTHER" id="PTHR34135:SF1">
    <property type="entry name" value="GLYCOSYL HYDROLASE FAMILY 25"/>
    <property type="match status" value="1"/>
</dbReference>
<dbReference type="InterPro" id="IPR017853">
    <property type="entry name" value="GH"/>
</dbReference>
<protein>
    <submittedName>
        <fullName evidence="3">GH25 family lysozyme</fullName>
    </submittedName>
</protein>
<evidence type="ECO:0000256" key="1">
    <source>
        <dbReference type="ARBA" id="ARBA00010646"/>
    </source>
</evidence>
<dbReference type="PANTHER" id="PTHR34135">
    <property type="entry name" value="LYSOZYME"/>
    <property type="match status" value="1"/>
</dbReference>
<evidence type="ECO:0000313" key="4">
    <source>
        <dbReference type="Proteomes" id="UP001597399"/>
    </source>
</evidence>
<dbReference type="EMBL" id="JBHUMQ010000034">
    <property type="protein sequence ID" value="MFD2695019.1"/>
    <property type="molecule type" value="Genomic_DNA"/>
</dbReference>
<dbReference type="SMART" id="SM00257">
    <property type="entry name" value="LysM"/>
    <property type="match status" value="2"/>
</dbReference>
<accession>A0ABW5S5K0</accession>
<dbReference type="SUPFAM" id="SSF51445">
    <property type="entry name" value="(Trans)glycosidases"/>
    <property type="match status" value="1"/>
</dbReference>
<dbReference type="SUPFAM" id="SSF158634">
    <property type="entry name" value="RPA2825-like"/>
    <property type="match status" value="1"/>
</dbReference>
<gene>
    <name evidence="3" type="ORF">ACFSUE_15490</name>
</gene>
<comment type="similarity">
    <text evidence="1">Belongs to the glycosyl hydrolase 25 family.</text>
</comment>
<keyword evidence="4" id="KW-1185">Reference proteome</keyword>
<dbReference type="CDD" id="cd00118">
    <property type="entry name" value="LysM"/>
    <property type="match status" value="2"/>
</dbReference>
<reference evidence="4" key="1">
    <citation type="journal article" date="2019" name="Int. J. Syst. Evol. Microbiol.">
        <title>The Global Catalogue of Microorganisms (GCM) 10K type strain sequencing project: providing services to taxonomists for standard genome sequencing and annotation.</title>
        <authorList>
            <consortium name="The Broad Institute Genomics Platform"/>
            <consortium name="The Broad Institute Genome Sequencing Center for Infectious Disease"/>
            <person name="Wu L."/>
            <person name="Ma J."/>
        </authorList>
    </citation>
    <scope>NUCLEOTIDE SEQUENCE [LARGE SCALE GENOMIC DNA]</scope>
    <source>
        <strain evidence="4">TISTR 2466</strain>
    </source>
</reference>
<feature type="domain" description="LysM" evidence="2">
    <location>
        <begin position="327"/>
        <end position="371"/>
    </location>
</feature>
<name>A0ABW5S5K0_9BACL</name>
<dbReference type="PROSITE" id="PS51904">
    <property type="entry name" value="GLYCOSYL_HYDROL_F25_2"/>
    <property type="match status" value="1"/>
</dbReference>
<feature type="domain" description="LysM" evidence="2">
    <location>
        <begin position="383"/>
        <end position="426"/>
    </location>
</feature>
<dbReference type="Pfam" id="PF01476">
    <property type="entry name" value="LysM"/>
    <property type="match status" value="2"/>
</dbReference>
<evidence type="ECO:0000313" key="3">
    <source>
        <dbReference type="EMBL" id="MFD2695019.1"/>
    </source>
</evidence>